<protein>
    <submittedName>
        <fullName evidence="5">Catabolite control protein B</fullName>
    </submittedName>
</protein>
<dbReference type="PANTHER" id="PTHR30146:SF105">
    <property type="entry name" value="CATABOLITE CONTROL PROTEIN B"/>
    <property type="match status" value="1"/>
</dbReference>
<dbReference type="SUPFAM" id="SSF53822">
    <property type="entry name" value="Periplasmic binding protein-like I"/>
    <property type="match status" value="1"/>
</dbReference>
<keyword evidence="3" id="KW-0804">Transcription</keyword>
<dbReference type="SUPFAM" id="SSF47413">
    <property type="entry name" value="lambda repressor-like DNA-binding domains"/>
    <property type="match status" value="1"/>
</dbReference>
<reference evidence="5 6" key="1">
    <citation type="submission" date="2013-06" db="EMBL/GenBank/DDBJ databases">
        <authorList>
            <person name="Weinstock G."/>
            <person name="Sodergren E."/>
            <person name="Lobos E.A."/>
            <person name="Fulton L."/>
            <person name="Fulton R."/>
            <person name="Courtney L."/>
            <person name="Fronick C."/>
            <person name="O'Laughlin M."/>
            <person name="Godfrey J."/>
            <person name="Wilson R.M."/>
            <person name="Miner T."/>
            <person name="Farmer C."/>
            <person name="Delehaunty K."/>
            <person name="Cordes M."/>
            <person name="Minx P."/>
            <person name="Tomlinson C."/>
            <person name="Chen J."/>
            <person name="Wollam A."/>
            <person name="Pepin K.H."/>
            <person name="Bhonagiri V."/>
            <person name="Zhang X."/>
            <person name="Warren W."/>
            <person name="Mitreva M."/>
            <person name="Mardis E.R."/>
            <person name="Wilson R.K."/>
        </authorList>
    </citation>
    <scope>NUCLEOTIDE SEQUENCE [LARGE SCALE GENOMIC DNA]</scope>
    <source>
        <strain evidence="5 6">RP2S-4</strain>
    </source>
</reference>
<evidence type="ECO:0000259" key="4">
    <source>
        <dbReference type="PROSITE" id="PS50932"/>
    </source>
</evidence>
<accession>A0ABC9TNH2</accession>
<dbReference type="Gene3D" id="3.40.50.2300">
    <property type="match status" value="2"/>
</dbReference>
<comment type="caution">
    <text evidence="5">The sequence shown here is derived from an EMBL/GenBank/DDBJ whole genome shotgun (WGS) entry which is preliminary data.</text>
</comment>
<keyword evidence="1" id="KW-0805">Transcription regulation</keyword>
<name>A0ABC9TNH2_ENTFL</name>
<dbReference type="InterPro" id="IPR028082">
    <property type="entry name" value="Peripla_BP_I"/>
</dbReference>
<evidence type="ECO:0000313" key="5">
    <source>
        <dbReference type="EMBL" id="EPI12538.1"/>
    </source>
</evidence>
<dbReference type="Pfam" id="PF00356">
    <property type="entry name" value="LacI"/>
    <property type="match status" value="1"/>
</dbReference>
<dbReference type="Gene3D" id="1.10.260.40">
    <property type="entry name" value="lambda repressor-like DNA-binding domains"/>
    <property type="match status" value="1"/>
</dbReference>
<evidence type="ECO:0000313" key="6">
    <source>
        <dbReference type="Proteomes" id="UP000015750"/>
    </source>
</evidence>
<sequence length="319" mass="36274">MHTISDIAKIAGVSKTTVSRVLNDEKYVSDKLRQRVKKIADELGYIPNGNAISLSTGKTYTLGVLLPAYDNCYDELLTSILLNAKEKDYHVMVLPSYYEFITEKNYYEMFRRKVIDGLILASINAPENIIIDLQKYGKIVSAEKLDNRDITMIYPDRTAAYKTLFGHLKTLGKKRTMFTLERSPEVSKSSLNKIKSFQNYFTEPIENKDFFIGIKSFNDGYQLGKHLAKSQNVPEIIYTSGDQIAAGVIKAFNENKIKHGEDYQFIGEGNTPYSQTLNFSSIDFRLTEIGELLVTHIISDVEQESKSFTPNILFRGHLE</sequence>
<dbReference type="PRINTS" id="PR00036">
    <property type="entry name" value="HTHLACI"/>
</dbReference>
<evidence type="ECO:0000256" key="1">
    <source>
        <dbReference type="ARBA" id="ARBA00023015"/>
    </source>
</evidence>
<dbReference type="PROSITE" id="PS00356">
    <property type="entry name" value="HTH_LACI_1"/>
    <property type="match status" value="1"/>
</dbReference>
<evidence type="ECO:0000256" key="3">
    <source>
        <dbReference type="ARBA" id="ARBA00023163"/>
    </source>
</evidence>
<dbReference type="Pfam" id="PF00532">
    <property type="entry name" value="Peripla_BP_1"/>
    <property type="match status" value="1"/>
</dbReference>
<dbReference type="InterPro" id="IPR000843">
    <property type="entry name" value="HTH_LacI"/>
</dbReference>
<dbReference type="InterPro" id="IPR001761">
    <property type="entry name" value="Peripla_BP/Lac1_sug-bd_dom"/>
</dbReference>
<dbReference type="EMBL" id="ATIR01000003">
    <property type="protein sequence ID" value="EPI12538.1"/>
    <property type="molecule type" value="Genomic_DNA"/>
</dbReference>
<feature type="domain" description="HTH lacI-type" evidence="4">
    <location>
        <begin position="3"/>
        <end position="56"/>
    </location>
</feature>
<dbReference type="PROSITE" id="PS50932">
    <property type="entry name" value="HTH_LACI_2"/>
    <property type="match status" value="1"/>
</dbReference>
<dbReference type="RefSeq" id="WP_016626873.1">
    <property type="nucleotide sequence ID" value="NZ_KE351828.1"/>
</dbReference>
<dbReference type="GO" id="GO:0006355">
    <property type="term" value="P:regulation of DNA-templated transcription"/>
    <property type="evidence" value="ECO:0007669"/>
    <property type="project" value="UniProtKB-ARBA"/>
</dbReference>
<organism evidence="5 6">
    <name type="scientific">Enterococcus faecalis RP2S-4</name>
    <dbReference type="NCBI Taxonomy" id="1244145"/>
    <lineage>
        <taxon>Bacteria</taxon>
        <taxon>Bacillati</taxon>
        <taxon>Bacillota</taxon>
        <taxon>Bacilli</taxon>
        <taxon>Lactobacillales</taxon>
        <taxon>Enterococcaceae</taxon>
        <taxon>Enterococcus</taxon>
    </lineage>
</organism>
<dbReference type="CDD" id="cd01392">
    <property type="entry name" value="HTH_LacI"/>
    <property type="match status" value="1"/>
</dbReference>
<keyword evidence="2" id="KW-0238">DNA-binding</keyword>
<proteinExistence type="predicted"/>
<dbReference type="AlphaFoldDB" id="A0ABC9TNH2"/>
<gene>
    <name evidence="5" type="ORF">D358_00037</name>
</gene>
<dbReference type="Proteomes" id="UP000015750">
    <property type="component" value="Unassembled WGS sequence"/>
</dbReference>
<dbReference type="PANTHER" id="PTHR30146">
    <property type="entry name" value="LACI-RELATED TRANSCRIPTIONAL REPRESSOR"/>
    <property type="match status" value="1"/>
</dbReference>
<dbReference type="InterPro" id="IPR010982">
    <property type="entry name" value="Lambda_DNA-bd_dom_sf"/>
</dbReference>
<dbReference type="GO" id="GO:0003677">
    <property type="term" value="F:DNA binding"/>
    <property type="evidence" value="ECO:0007669"/>
    <property type="project" value="UniProtKB-KW"/>
</dbReference>
<evidence type="ECO:0000256" key="2">
    <source>
        <dbReference type="ARBA" id="ARBA00023125"/>
    </source>
</evidence>
<dbReference type="SMART" id="SM00354">
    <property type="entry name" value="HTH_LACI"/>
    <property type="match status" value="1"/>
</dbReference>